<evidence type="ECO:0000313" key="1">
    <source>
        <dbReference type="EMBL" id="HAE9381679.1"/>
    </source>
</evidence>
<proteinExistence type="predicted"/>
<reference evidence="1" key="2">
    <citation type="submission" date="2018-07" db="EMBL/GenBank/DDBJ databases">
        <authorList>
            <consortium name="NCBI Pathogen Detection Project"/>
        </authorList>
    </citation>
    <scope>NUCLEOTIDE SEQUENCE</scope>
    <source>
        <strain evidence="1">10-8108</strain>
    </source>
</reference>
<gene>
    <name evidence="1" type="ORF">G4Y51_004606</name>
</gene>
<accession>A0A739DTW8</accession>
<name>A0A739DTW8_SALET</name>
<sequence length="453" mass="52928">MKFEDGKIIIDDKDFLRRMKHSIADPKKTISTRGKCPYCSNTLEYYEVFTSDFPMPERQTIIPAFDEKGVMIGKCENCNNTFKVEITNPELSNFNPERIKEDFYFFSDTNQQKPQKYSNIKTIQSFVETNTILTDRHRGYDFNDNPLFICEDCHSNLENISYTFLKDQKWNAISNNYSNYINWDLASRGGSPKYIVIRFPFYCSCGKEHDAIFYSDYHETSDFQHHQFGLLNIFGAQPLSETLFGVHTKTTIMTWLYKLLTRWDFLYDEVYIISPFVGHQFLNKKDLVNTWLNVLSRVNPQKTKIFVRNGQSKSFKRAFSETNMISYDDMEKFDLGSVLIDELKSKNNFHAKVYCAVSQNRCEILNGSMNLVEGKSFEVANFDILDSYSKAFDKFLNPLGINRTDKIPPENNKKEFSLLFDEKSDFNPYTGTLYPESYISVAINNQDPTPRYP</sequence>
<organism evidence="1">
    <name type="scientific">Salmonella enterica subsp. enterica serovar 4,[5],12:b:-</name>
    <dbReference type="NCBI Taxonomy" id="1340177"/>
    <lineage>
        <taxon>Bacteria</taxon>
        <taxon>Pseudomonadati</taxon>
        <taxon>Pseudomonadota</taxon>
        <taxon>Gammaproteobacteria</taxon>
        <taxon>Enterobacterales</taxon>
        <taxon>Enterobacteriaceae</taxon>
        <taxon>Salmonella</taxon>
    </lineage>
</organism>
<dbReference type="AlphaFoldDB" id="A0A739DTW8"/>
<dbReference type="EMBL" id="DAATOH010000059">
    <property type="protein sequence ID" value="HAE9381679.1"/>
    <property type="molecule type" value="Genomic_DNA"/>
</dbReference>
<comment type="caution">
    <text evidence="1">The sequence shown here is derived from an EMBL/GenBank/DDBJ whole genome shotgun (WGS) entry which is preliminary data.</text>
</comment>
<protein>
    <submittedName>
        <fullName evidence="1">Uncharacterized protein</fullName>
    </submittedName>
</protein>
<reference evidence="1" key="1">
    <citation type="journal article" date="2018" name="Genome Biol.">
        <title>SKESA: strategic k-mer extension for scrupulous assemblies.</title>
        <authorList>
            <person name="Souvorov A."/>
            <person name="Agarwala R."/>
            <person name="Lipman D.J."/>
        </authorList>
    </citation>
    <scope>NUCLEOTIDE SEQUENCE</scope>
    <source>
        <strain evidence="1">10-8108</strain>
    </source>
</reference>